<dbReference type="RefSeq" id="WP_185525378.1">
    <property type="nucleotide sequence ID" value="NZ_JAARWN010000001.1"/>
</dbReference>
<evidence type="ECO:0000313" key="2">
    <source>
        <dbReference type="EMBL" id="MBC1935197.1"/>
    </source>
</evidence>
<dbReference type="Proteomes" id="UP000535908">
    <property type="component" value="Unassembled WGS sequence"/>
</dbReference>
<protein>
    <submittedName>
        <fullName evidence="2">Uncharacterized protein</fullName>
    </submittedName>
</protein>
<evidence type="ECO:0000313" key="3">
    <source>
        <dbReference type="Proteomes" id="UP000535908"/>
    </source>
</evidence>
<organism evidence="2 3">
    <name type="scientific">Listeria grandensis</name>
    <dbReference type="NCBI Taxonomy" id="1494963"/>
    <lineage>
        <taxon>Bacteria</taxon>
        <taxon>Bacillati</taxon>
        <taxon>Bacillota</taxon>
        <taxon>Bacilli</taxon>
        <taxon>Bacillales</taxon>
        <taxon>Listeriaceae</taxon>
        <taxon>Listeria</taxon>
    </lineage>
</organism>
<reference evidence="2 3" key="1">
    <citation type="submission" date="2020-03" db="EMBL/GenBank/DDBJ databases">
        <title>Soil Listeria distribution.</title>
        <authorList>
            <person name="Liao J."/>
            <person name="Wiedmann M."/>
        </authorList>
    </citation>
    <scope>NUCLEOTIDE SEQUENCE [LARGE SCALE GENOMIC DNA]</scope>
    <source>
        <strain evidence="2 3">FSL L7-0741</strain>
    </source>
</reference>
<dbReference type="AlphaFoldDB" id="A0A7X1CNS5"/>
<keyword evidence="1" id="KW-1133">Transmembrane helix</keyword>
<accession>A0A7X1CNS5</accession>
<sequence>MSYLKIFFDNNGNFQWAAIAALITLLIGVFTYFHNKSVLKSSKEIQERNIRTELINKNQLSELQKMKQDLAVYLSHLASLEKINKNIYKFYYYPDDFGLTDPDIIVMESDRTFIEREAQNLFNLISLSLDYEDDSKNIFRLLDKTNKSHVIFGNHVKITARRREKTGKIDPEIFTQLSRSCVTDREELVEFSRLYFHQSIFKARNT</sequence>
<dbReference type="EMBL" id="JAARWN010000001">
    <property type="protein sequence ID" value="MBC1935197.1"/>
    <property type="molecule type" value="Genomic_DNA"/>
</dbReference>
<evidence type="ECO:0000256" key="1">
    <source>
        <dbReference type="SAM" id="Phobius"/>
    </source>
</evidence>
<keyword evidence="1" id="KW-0812">Transmembrane</keyword>
<comment type="caution">
    <text evidence="2">The sequence shown here is derived from an EMBL/GenBank/DDBJ whole genome shotgun (WGS) entry which is preliminary data.</text>
</comment>
<gene>
    <name evidence="2" type="ORF">HCA69_02380</name>
</gene>
<proteinExistence type="predicted"/>
<feature type="transmembrane region" description="Helical" evidence="1">
    <location>
        <begin position="14"/>
        <end position="33"/>
    </location>
</feature>
<name>A0A7X1CNS5_9LIST</name>
<keyword evidence="1" id="KW-0472">Membrane</keyword>